<dbReference type="AlphaFoldDB" id="A0A6P2XKD0"/>
<dbReference type="Proteomes" id="UP000494260">
    <property type="component" value="Unassembled WGS sequence"/>
</dbReference>
<dbReference type="RefSeq" id="WP_174953011.1">
    <property type="nucleotide sequence ID" value="NZ_CABVQH010000019.1"/>
</dbReference>
<organism evidence="1 2">
    <name type="scientific">Burkholderia lata (strain ATCC 17760 / DSM 23089 / LMG 22485 / NCIMB 9086 / R18194 / 383)</name>
    <dbReference type="NCBI Taxonomy" id="482957"/>
    <lineage>
        <taxon>Bacteria</taxon>
        <taxon>Pseudomonadati</taxon>
        <taxon>Pseudomonadota</taxon>
        <taxon>Betaproteobacteria</taxon>
        <taxon>Burkholderiales</taxon>
        <taxon>Burkholderiaceae</taxon>
        <taxon>Burkholderia</taxon>
        <taxon>Burkholderia cepacia complex</taxon>
    </lineage>
</organism>
<sequence length="320" mass="37162">MIKIGPLDKSSLNSHKASLRTKFFAEKPTAASFKRGKPKDAVKKHSWIPNLLDHLEHHLDDILIGTPDILTGLINNIATTFPEFYTYCRQRPKNNQPTYDVHIELLLERLGKLFNYDGFSARRKDWNAYSLVDAYAIRLCPYCQLAHVNFHLKEGDDKFSMRPPLDHFYPRSRYPFLAVSAYNLIPSCWQCNSSVKSNDDPLDVALPHPCDQKTSISIKFCIAGYTKFKKISSASDVQLNVTGRRATDKAFVNFFKLGRRYRWYREEILDLYRRHQKYEDFDDIVKRMIPRREFVLGFAPSESRRRLIGICLDGVADSLE</sequence>
<evidence type="ECO:0000313" key="2">
    <source>
        <dbReference type="Proteomes" id="UP000494260"/>
    </source>
</evidence>
<dbReference type="EMBL" id="CABVQH010000019">
    <property type="protein sequence ID" value="VWD09148.1"/>
    <property type="molecule type" value="Genomic_DNA"/>
</dbReference>
<evidence type="ECO:0000313" key="1">
    <source>
        <dbReference type="EMBL" id="VWD09148.1"/>
    </source>
</evidence>
<accession>A0A6P2XKD0</accession>
<dbReference type="Gene3D" id="1.10.30.50">
    <property type="match status" value="1"/>
</dbReference>
<gene>
    <name evidence="1" type="ORF">BLA18109_05101</name>
</gene>
<evidence type="ECO:0008006" key="3">
    <source>
        <dbReference type="Google" id="ProtNLM"/>
    </source>
</evidence>
<name>A0A6P2XKD0_BURL3</name>
<reference evidence="1 2" key="1">
    <citation type="submission" date="2019-09" db="EMBL/GenBank/DDBJ databases">
        <authorList>
            <person name="Depoorter E."/>
        </authorList>
    </citation>
    <scope>NUCLEOTIDE SEQUENCE [LARGE SCALE GENOMIC DNA]</scope>
    <source>
        <strain evidence="1">R-18109</strain>
    </source>
</reference>
<proteinExistence type="predicted"/>
<protein>
    <recommendedName>
        <fullName evidence="3">HNH domain-containing protein</fullName>
    </recommendedName>
</protein>